<comment type="cofactor">
    <cofactor evidence="8">
        <name>Mg(2+)</name>
        <dbReference type="ChEBI" id="CHEBI:18420"/>
    </cofactor>
    <text evidence="8">Binds two Mg(2+) per subunit. The active form of the enzyme binds two Mg(2+) ions in its active site. The first Mg(2+) forms only one salt bridge with the protein.</text>
</comment>
<dbReference type="GO" id="GO:0005829">
    <property type="term" value="C:cytosol"/>
    <property type="evidence" value="ECO:0007669"/>
    <property type="project" value="TreeGrafter"/>
</dbReference>
<dbReference type="RefSeq" id="WP_183410625.1">
    <property type="nucleotide sequence ID" value="NZ_JACHWY010000002.1"/>
</dbReference>
<proteinExistence type="inferred from homology"/>
<evidence type="ECO:0000256" key="2">
    <source>
        <dbReference type="ARBA" id="ARBA00022694"/>
    </source>
</evidence>
<feature type="site" description="Important for substrate binding and specificity" evidence="8">
    <location>
        <position position="126"/>
    </location>
</feature>
<feature type="binding site" evidence="8">
    <location>
        <position position="25"/>
    </location>
    <ligand>
        <name>Mg(2+)</name>
        <dbReference type="ChEBI" id="CHEBI:18420"/>
        <label>2</label>
        <note>catalytic</note>
    </ligand>
</feature>
<evidence type="ECO:0000256" key="7">
    <source>
        <dbReference type="ARBA" id="ARBA00022842"/>
    </source>
</evidence>
<keyword evidence="2 8" id="KW-0819">tRNA processing</keyword>
<feature type="active site" description="Proton donor/acceptor" evidence="8">
    <location>
        <position position="183"/>
    </location>
</feature>
<protein>
    <recommendedName>
        <fullName evidence="8">Ribonuclease T</fullName>
        <ecNumber evidence="8">3.1.13.-</ecNumber>
    </recommendedName>
    <alternativeName>
        <fullName evidence="8">Exoribonuclease T</fullName>
        <shortName evidence="8">RNase T</shortName>
    </alternativeName>
</protein>
<evidence type="ECO:0000256" key="1">
    <source>
        <dbReference type="ARBA" id="ARBA00011738"/>
    </source>
</evidence>
<name>A0A7W4Z645_9GAMM</name>
<dbReference type="PANTHER" id="PTHR30231:SF2">
    <property type="entry name" value="RIBONUCLEASE T"/>
    <property type="match status" value="1"/>
</dbReference>
<feature type="site" description="Important for substrate binding and specificity" evidence="8">
    <location>
        <position position="79"/>
    </location>
</feature>
<dbReference type="Gene3D" id="3.30.420.10">
    <property type="entry name" value="Ribonuclease H-like superfamily/Ribonuclease H"/>
    <property type="match status" value="1"/>
</dbReference>
<dbReference type="EC" id="3.1.13.-" evidence="8"/>
<dbReference type="GO" id="GO:0045004">
    <property type="term" value="P:DNA replication proofreading"/>
    <property type="evidence" value="ECO:0007669"/>
    <property type="project" value="TreeGrafter"/>
</dbReference>
<keyword evidence="11" id="KW-1185">Reference proteome</keyword>
<dbReference type="Proteomes" id="UP000537130">
    <property type="component" value="Unassembled WGS sequence"/>
</dbReference>
<feature type="binding site" evidence="8">
    <location>
        <position position="188"/>
    </location>
    <ligand>
        <name>Mg(2+)</name>
        <dbReference type="ChEBI" id="CHEBI:18420"/>
        <label>2</label>
        <note>catalytic</note>
    </ligand>
</feature>
<evidence type="ECO:0000256" key="6">
    <source>
        <dbReference type="ARBA" id="ARBA00022839"/>
    </source>
</evidence>
<comment type="function">
    <text evidence="8">Trims short 3' overhangs of a variety of RNA species, leaving a one or two nucleotide 3' overhang. Responsible for the end-turnover of tRNA: specifically removes the terminal AMP residue from uncharged tRNA (tRNA-C-C-A). Also appears to be involved in tRNA biosynthesis.</text>
</comment>
<dbReference type="GO" id="GO:0008033">
    <property type="term" value="P:tRNA processing"/>
    <property type="evidence" value="ECO:0007669"/>
    <property type="project" value="UniProtKB-KW"/>
</dbReference>
<evidence type="ECO:0000256" key="4">
    <source>
        <dbReference type="ARBA" id="ARBA00022723"/>
    </source>
</evidence>
<feature type="binding site" evidence="8">
    <location>
        <position position="183"/>
    </location>
    <ligand>
        <name>Mg(2+)</name>
        <dbReference type="ChEBI" id="CHEBI:18420"/>
        <label>2</label>
        <note>catalytic</note>
    </ligand>
</feature>
<keyword evidence="5 8" id="KW-0378">Hydrolase</keyword>
<dbReference type="SMART" id="SM00479">
    <property type="entry name" value="EXOIII"/>
    <property type="match status" value="1"/>
</dbReference>
<comment type="caution">
    <text evidence="10">The sequence shown here is derived from an EMBL/GenBank/DDBJ whole genome shotgun (WGS) entry which is preliminary data.</text>
</comment>
<evidence type="ECO:0000313" key="10">
    <source>
        <dbReference type="EMBL" id="MBB3047868.1"/>
    </source>
</evidence>
<comment type="similarity">
    <text evidence="8">Belongs to the RNase T family.</text>
</comment>
<dbReference type="InterPro" id="IPR005987">
    <property type="entry name" value="RNase_T"/>
</dbReference>
<dbReference type="FunFam" id="3.30.420.10:FF:000009">
    <property type="entry name" value="Ribonuclease T"/>
    <property type="match status" value="1"/>
</dbReference>
<dbReference type="Pfam" id="PF00929">
    <property type="entry name" value="RNase_T"/>
    <property type="match status" value="1"/>
</dbReference>
<feature type="site" description="Important for substrate binding and specificity" evidence="8">
    <location>
        <position position="148"/>
    </location>
</feature>
<evidence type="ECO:0000256" key="8">
    <source>
        <dbReference type="HAMAP-Rule" id="MF_00157"/>
    </source>
</evidence>
<feature type="binding site" evidence="8">
    <location>
        <position position="25"/>
    </location>
    <ligand>
        <name>Mg(2+)</name>
        <dbReference type="ChEBI" id="CHEBI:18420"/>
        <label>1</label>
        <note>catalytic</note>
    </ligand>
</feature>
<gene>
    <name evidence="8" type="primary">rnt</name>
    <name evidence="10" type="ORF">FHR99_002134</name>
</gene>
<dbReference type="InterPro" id="IPR012337">
    <property type="entry name" value="RNaseH-like_sf"/>
</dbReference>
<dbReference type="GO" id="GO:0016896">
    <property type="term" value="F:RNA exonuclease activity, producing 5'-phosphomonoesters"/>
    <property type="evidence" value="ECO:0007669"/>
    <property type="project" value="UniProtKB-UniRule"/>
</dbReference>
<dbReference type="EMBL" id="JACHWY010000002">
    <property type="protein sequence ID" value="MBB3047868.1"/>
    <property type="molecule type" value="Genomic_DNA"/>
</dbReference>
<comment type="subunit">
    <text evidence="1 8">Homodimer.</text>
</comment>
<feature type="site" description="Important for substrate binding and specificity" evidence="8">
    <location>
        <position position="31"/>
    </location>
</feature>
<keyword evidence="7 8" id="KW-0460">Magnesium</keyword>
<dbReference type="NCBIfam" id="TIGR01298">
    <property type="entry name" value="RNaseT"/>
    <property type="match status" value="1"/>
</dbReference>
<evidence type="ECO:0000313" key="11">
    <source>
        <dbReference type="Proteomes" id="UP000537130"/>
    </source>
</evidence>
<dbReference type="InterPro" id="IPR036397">
    <property type="entry name" value="RNaseH_sf"/>
</dbReference>
<dbReference type="PANTHER" id="PTHR30231">
    <property type="entry name" value="DNA POLYMERASE III SUBUNIT EPSILON"/>
    <property type="match status" value="1"/>
</dbReference>
<evidence type="ECO:0000256" key="3">
    <source>
        <dbReference type="ARBA" id="ARBA00022722"/>
    </source>
</evidence>
<feature type="domain" description="Exonuclease" evidence="9">
    <location>
        <begin position="20"/>
        <end position="205"/>
    </location>
</feature>
<sequence length="220" mass="23937">MTDDLLPVDFPIATRFRGFLPVVVDVETGGFQASTDAILEIAASFVDFNDEGELIVTETLDYQVEPFAGANLEPAALEFTGIDPEHPDREAKKEVIVFGELLKAVRQKVKATNCNRAILVGHNAHFDLGFVMAGAERSAIKRNPFHPFSVIDTASLSGLAYGQTVLAKACEAAGLPFDNRAAHSAAYDTEKTAQLFCSIVNRWQALGGWTWPEPDDTSHL</sequence>
<organism evidence="10 11">
    <name type="scientific">Litorivivens lipolytica</name>
    <dbReference type="NCBI Taxonomy" id="1524264"/>
    <lineage>
        <taxon>Bacteria</taxon>
        <taxon>Pseudomonadati</taxon>
        <taxon>Pseudomonadota</taxon>
        <taxon>Gammaproteobacteria</taxon>
        <taxon>Litorivivens</taxon>
    </lineage>
</organism>
<dbReference type="AlphaFoldDB" id="A0A7W4Z645"/>
<keyword evidence="4 8" id="KW-0479">Metal-binding</keyword>
<keyword evidence="6 8" id="KW-0269">Exonuclease</keyword>
<dbReference type="GO" id="GO:0003676">
    <property type="term" value="F:nucleic acid binding"/>
    <property type="evidence" value="ECO:0007669"/>
    <property type="project" value="InterPro"/>
</dbReference>
<dbReference type="InterPro" id="IPR013520">
    <property type="entry name" value="Ribonucl_H"/>
</dbReference>
<feature type="binding site" evidence="8">
    <location>
        <position position="27"/>
    </location>
    <ligand>
        <name>Mg(2+)</name>
        <dbReference type="ChEBI" id="CHEBI:18420"/>
        <label>2</label>
        <note>catalytic</note>
    </ligand>
</feature>
<accession>A0A7W4Z645</accession>
<dbReference type="GO" id="GO:0000287">
    <property type="term" value="F:magnesium ion binding"/>
    <property type="evidence" value="ECO:0007669"/>
    <property type="project" value="UniProtKB-UniRule"/>
</dbReference>
<keyword evidence="3 8" id="KW-0540">Nuclease</keyword>
<dbReference type="GO" id="GO:0008408">
    <property type="term" value="F:3'-5' exonuclease activity"/>
    <property type="evidence" value="ECO:0007669"/>
    <property type="project" value="TreeGrafter"/>
</dbReference>
<dbReference type="SUPFAM" id="SSF53098">
    <property type="entry name" value="Ribonuclease H-like"/>
    <property type="match status" value="1"/>
</dbReference>
<dbReference type="HAMAP" id="MF_00157">
    <property type="entry name" value="RNase_T"/>
    <property type="match status" value="1"/>
</dbReference>
<evidence type="ECO:0000256" key="5">
    <source>
        <dbReference type="ARBA" id="ARBA00022801"/>
    </source>
</evidence>
<evidence type="ECO:0000259" key="9">
    <source>
        <dbReference type="SMART" id="SM00479"/>
    </source>
</evidence>
<reference evidence="10 11" key="1">
    <citation type="submission" date="2020-08" db="EMBL/GenBank/DDBJ databases">
        <title>Genomic Encyclopedia of Type Strains, Phase III (KMG-III): the genomes of soil and plant-associated and newly described type strains.</title>
        <authorList>
            <person name="Whitman W."/>
        </authorList>
    </citation>
    <scope>NUCLEOTIDE SEQUENCE [LARGE SCALE GENOMIC DNA]</scope>
    <source>
        <strain evidence="10 11">CECT 8654</strain>
    </source>
</reference>